<protein>
    <recommendedName>
        <fullName evidence="1">N-acetyltransferase domain-containing protein</fullName>
    </recommendedName>
</protein>
<dbReference type="AlphaFoldDB" id="A0A9P6L807"/>
<dbReference type="OrthoDB" id="5372118at2759"/>
<feature type="domain" description="N-acetyltransferase" evidence="1">
    <location>
        <begin position="183"/>
        <end position="337"/>
    </location>
</feature>
<sequence length="344" mass="38128">MPVTTTKYILQSFTTPSALPPFVWSFFEKYQQHTNVMYPVAKKLLDRESSGDVPADALWLTCSTNHNSATDPTLDFVLSVTPGPQGAYPVFICTPLPLDQLKPEYILPRMGQMVEALCASVPLERVYSVFAPASITHAFTDAWTRLTGIELDSDPEYYSARLTYCDSNTFRNRRSTLPLDRSYIMRPAVLADIPAAAELCHGFAAVSDPFTLSREEAVEEATYLAQNNMLWVHEVIRPGKPAEVASIVATTRSSESVAGITKVFTNPEARNMGCAERLVRTVCQSLLQSHESVVLYVAYNNPAASKVYHKVGFQGLEPPKAVAEGVEDWLELGFDRKSVVLGHW</sequence>
<organism evidence="2 3">
    <name type="scientific">Thelephora terrestris</name>
    <dbReference type="NCBI Taxonomy" id="56493"/>
    <lineage>
        <taxon>Eukaryota</taxon>
        <taxon>Fungi</taxon>
        <taxon>Dikarya</taxon>
        <taxon>Basidiomycota</taxon>
        <taxon>Agaricomycotina</taxon>
        <taxon>Agaricomycetes</taxon>
        <taxon>Thelephorales</taxon>
        <taxon>Thelephoraceae</taxon>
        <taxon>Thelephora</taxon>
    </lineage>
</organism>
<dbReference type="Gene3D" id="3.40.630.30">
    <property type="match status" value="1"/>
</dbReference>
<proteinExistence type="predicted"/>
<accession>A0A9P6L807</accession>
<reference evidence="2" key="2">
    <citation type="submission" date="2020-11" db="EMBL/GenBank/DDBJ databases">
        <authorList>
            <consortium name="DOE Joint Genome Institute"/>
            <person name="Kuo A."/>
            <person name="Miyauchi S."/>
            <person name="Kiss E."/>
            <person name="Drula E."/>
            <person name="Kohler A."/>
            <person name="Sanchez-Garcia M."/>
            <person name="Andreopoulos B."/>
            <person name="Barry K.W."/>
            <person name="Bonito G."/>
            <person name="Buee M."/>
            <person name="Carver A."/>
            <person name="Chen C."/>
            <person name="Cichocki N."/>
            <person name="Clum A."/>
            <person name="Culley D."/>
            <person name="Crous P.W."/>
            <person name="Fauchery L."/>
            <person name="Girlanda M."/>
            <person name="Hayes R."/>
            <person name="Keri Z."/>
            <person name="Labutti K."/>
            <person name="Lipzen A."/>
            <person name="Lombard V."/>
            <person name="Magnuson J."/>
            <person name="Maillard F."/>
            <person name="Morin E."/>
            <person name="Murat C."/>
            <person name="Nolan M."/>
            <person name="Ohm R."/>
            <person name="Pangilinan J."/>
            <person name="Pereira M."/>
            <person name="Perotto S."/>
            <person name="Peter M."/>
            <person name="Riley R."/>
            <person name="Sitrit Y."/>
            <person name="Stielow B."/>
            <person name="Szollosi G."/>
            <person name="Zifcakova L."/>
            <person name="Stursova M."/>
            <person name="Spatafora J.W."/>
            <person name="Tedersoo L."/>
            <person name="Vaario L.-M."/>
            <person name="Yamada A."/>
            <person name="Yan M."/>
            <person name="Wang P."/>
            <person name="Xu J."/>
            <person name="Bruns T."/>
            <person name="Baldrian P."/>
            <person name="Vilgalys R."/>
            <person name="Henrissat B."/>
            <person name="Grigoriev I.V."/>
            <person name="Hibbett D."/>
            <person name="Nagy L.G."/>
            <person name="Martin F.M."/>
        </authorList>
    </citation>
    <scope>NUCLEOTIDE SEQUENCE</scope>
    <source>
        <strain evidence="2">UH-Tt-Lm1</strain>
    </source>
</reference>
<dbReference type="SUPFAM" id="SSF55729">
    <property type="entry name" value="Acyl-CoA N-acyltransferases (Nat)"/>
    <property type="match status" value="1"/>
</dbReference>
<dbReference type="PROSITE" id="PS51186">
    <property type="entry name" value="GNAT"/>
    <property type="match status" value="1"/>
</dbReference>
<dbReference type="Proteomes" id="UP000736335">
    <property type="component" value="Unassembled WGS sequence"/>
</dbReference>
<dbReference type="GO" id="GO:0016747">
    <property type="term" value="F:acyltransferase activity, transferring groups other than amino-acyl groups"/>
    <property type="evidence" value="ECO:0007669"/>
    <property type="project" value="InterPro"/>
</dbReference>
<evidence type="ECO:0000313" key="2">
    <source>
        <dbReference type="EMBL" id="KAF9786660.1"/>
    </source>
</evidence>
<dbReference type="InterPro" id="IPR013653">
    <property type="entry name" value="GCN5-like_dom"/>
</dbReference>
<evidence type="ECO:0000313" key="3">
    <source>
        <dbReference type="Proteomes" id="UP000736335"/>
    </source>
</evidence>
<dbReference type="InterPro" id="IPR016181">
    <property type="entry name" value="Acyl_CoA_acyltransferase"/>
</dbReference>
<comment type="caution">
    <text evidence="2">The sequence shown here is derived from an EMBL/GenBank/DDBJ whole genome shotgun (WGS) entry which is preliminary data.</text>
</comment>
<dbReference type="EMBL" id="WIUZ02000005">
    <property type="protein sequence ID" value="KAF9786660.1"/>
    <property type="molecule type" value="Genomic_DNA"/>
</dbReference>
<dbReference type="Pfam" id="PF08445">
    <property type="entry name" value="FR47"/>
    <property type="match status" value="1"/>
</dbReference>
<gene>
    <name evidence="2" type="ORF">BJ322DRAFT_663972</name>
</gene>
<keyword evidence="3" id="KW-1185">Reference proteome</keyword>
<dbReference type="InterPro" id="IPR000182">
    <property type="entry name" value="GNAT_dom"/>
</dbReference>
<name>A0A9P6L807_9AGAM</name>
<reference evidence="2" key="1">
    <citation type="journal article" date="2020" name="Nat. Commun.">
        <title>Large-scale genome sequencing of mycorrhizal fungi provides insights into the early evolution of symbiotic traits.</title>
        <authorList>
            <person name="Miyauchi S."/>
            <person name="Kiss E."/>
            <person name="Kuo A."/>
            <person name="Drula E."/>
            <person name="Kohler A."/>
            <person name="Sanchez-Garcia M."/>
            <person name="Morin E."/>
            <person name="Andreopoulos B."/>
            <person name="Barry K.W."/>
            <person name="Bonito G."/>
            <person name="Buee M."/>
            <person name="Carver A."/>
            <person name="Chen C."/>
            <person name="Cichocki N."/>
            <person name="Clum A."/>
            <person name="Culley D."/>
            <person name="Crous P.W."/>
            <person name="Fauchery L."/>
            <person name="Girlanda M."/>
            <person name="Hayes R.D."/>
            <person name="Keri Z."/>
            <person name="LaButti K."/>
            <person name="Lipzen A."/>
            <person name="Lombard V."/>
            <person name="Magnuson J."/>
            <person name="Maillard F."/>
            <person name="Murat C."/>
            <person name="Nolan M."/>
            <person name="Ohm R.A."/>
            <person name="Pangilinan J."/>
            <person name="Pereira M.F."/>
            <person name="Perotto S."/>
            <person name="Peter M."/>
            <person name="Pfister S."/>
            <person name="Riley R."/>
            <person name="Sitrit Y."/>
            <person name="Stielow J.B."/>
            <person name="Szollosi G."/>
            <person name="Zifcakova L."/>
            <person name="Stursova M."/>
            <person name="Spatafora J.W."/>
            <person name="Tedersoo L."/>
            <person name="Vaario L.M."/>
            <person name="Yamada A."/>
            <person name="Yan M."/>
            <person name="Wang P."/>
            <person name="Xu J."/>
            <person name="Bruns T."/>
            <person name="Baldrian P."/>
            <person name="Vilgalys R."/>
            <person name="Dunand C."/>
            <person name="Henrissat B."/>
            <person name="Grigoriev I.V."/>
            <person name="Hibbett D."/>
            <person name="Nagy L.G."/>
            <person name="Martin F.M."/>
        </authorList>
    </citation>
    <scope>NUCLEOTIDE SEQUENCE</scope>
    <source>
        <strain evidence="2">UH-Tt-Lm1</strain>
    </source>
</reference>
<evidence type="ECO:0000259" key="1">
    <source>
        <dbReference type="PROSITE" id="PS51186"/>
    </source>
</evidence>